<reference evidence="2 3" key="1">
    <citation type="submission" date="2013-11" db="EMBL/GenBank/DDBJ databases">
        <title>Draft genome of the bovine lungworm Dictyocaulus viviparus.</title>
        <authorList>
            <person name="Mitreva M."/>
        </authorList>
    </citation>
    <scope>NUCLEOTIDE SEQUENCE [LARGE SCALE GENOMIC DNA]</scope>
    <source>
        <strain evidence="2 3">HannoverDv2000</strain>
    </source>
</reference>
<evidence type="ECO:0000313" key="3">
    <source>
        <dbReference type="Proteomes" id="UP000053766"/>
    </source>
</evidence>
<protein>
    <submittedName>
        <fullName evidence="2">Laminin EGF-like protein</fullName>
    </submittedName>
</protein>
<dbReference type="OrthoDB" id="5853401at2759"/>
<evidence type="ECO:0000259" key="1">
    <source>
        <dbReference type="Pfam" id="PF00053"/>
    </source>
</evidence>
<dbReference type="InterPro" id="IPR002049">
    <property type="entry name" value="LE_dom"/>
</dbReference>
<dbReference type="STRING" id="29172.A0A0D8XIF4"/>
<gene>
    <name evidence="2" type="ORF">DICVIV_10464</name>
</gene>
<dbReference type="Proteomes" id="UP000053766">
    <property type="component" value="Unassembled WGS sequence"/>
</dbReference>
<evidence type="ECO:0000313" key="2">
    <source>
        <dbReference type="EMBL" id="KJH43527.1"/>
    </source>
</evidence>
<proteinExistence type="predicted"/>
<dbReference type="Pfam" id="PF00053">
    <property type="entry name" value="EGF_laminin"/>
    <property type="match status" value="1"/>
</dbReference>
<dbReference type="Gene3D" id="2.170.300.10">
    <property type="entry name" value="Tie2 ligand-binding domain superfamily"/>
    <property type="match status" value="1"/>
</dbReference>
<name>A0A0D8XIF4_DICVI</name>
<feature type="domain" description="Laminin EGF-like" evidence="1">
    <location>
        <begin position="56"/>
        <end position="86"/>
    </location>
</feature>
<dbReference type="AlphaFoldDB" id="A0A0D8XIF4"/>
<keyword evidence="3" id="KW-1185">Reference proteome</keyword>
<reference evidence="3" key="2">
    <citation type="journal article" date="2016" name="Sci. Rep.">
        <title>Dictyocaulus viviparus genome, variome and transcriptome elucidate lungworm biology and support future intervention.</title>
        <authorList>
            <person name="McNulty S.N."/>
            <person name="Strube C."/>
            <person name="Rosa B.A."/>
            <person name="Martin J.C."/>
            <person name="Tyagi R."/>
            <person name="Choi Y.J."/>
            <person name="Wang Q."/>
            <person name="Hallsworth Pepin K."/>
            <person name="Zhang X."/>
            <person name="Ozersky P."/>
            <person name="Wilson R.K."/>
            <person name="Sternberg P.W."/>
            <person name="Gasser R.B."/>
            <person name="Mitreva M."/>
        </authorList>
    </citation>
    <scope>NUCLEOTIDE SEQUENCE [LARGE SCALE GENOMIC DNA]</scope>
    <source>
        <strain evidence="3">HannoverDv2000</strain>
    </source>
</reference>
<sequence length="103" mass="11524">MLQTYCPNVSNCKRKRRKVYIASNIFFNNKTKLNGLFLAHHVCAPGTYGYDCDQRCNCSEPGQPKACHHVTGTCSCLPGLTGVMCDIREYTDHVDMQCVSLMA</sequence>
<accession>A0A0D8XIF4</accession>
<organism evidence="2 3">
    <name type="scientific">Dictyocaulus viviparus</name>
    <name type="common">Bovine lungworm</name>
    <dbReference type="NCBI Taxonomy" id="29172"/>
    <lineage>
        <taxon>Eukaryota</taxon>
        <taxon>Metazoa</taxon>
        <taxon>Ecdysozoa</taxon>
        <taxon>Nematoda</taxon>
        <taxon>Chromadorea</taxon>
        <taxon>Rhabditida</taxon>
        <taxon>Rhabditina</taxon>
        <taxon>Rhabditomorpha</taxon>
        <taxon>Strongyloidea</taxon>
        <taxon>Metastrongylidae</taxon>
        <taxon>Dictyocaulus</taxon>
    </lineage>
</organism>
<dbReference type="EMBL" id="KN716551">
    <property type="protein sequence ID" value="KJH43527.1"/>
    <property type="molecule type" value="Genomic_DNA"/>
</dbReference>